<reference evidence="3 4" key="1">
    <citation type="journal article" date="2019" name="Int. J. Syst. Evol. Microbiol.">
        <title>The Global Catalogue of Microorganisms (GCM) 10K type strain sequencing project: providing services to taxonomists for standard genome sequencing and annotation.</title>
        <authorList>
            <consortium name="The Broad Institute Genomics Platform"/>
            <consortium name="The Broad Institute Genome Sequencing Center for Infectious Disease"/>
            <person name="Wu L."/>
            <person name="Ma J."/>
        </authorList>
    </citation>
    <scope>NUCLEOTIDE SEQUENCE [LARGE SCALE GENOMIC DNA]</scope>
    <source>
        <strain evidence="3 4">JCM 16082</strain>
    </source>
</reference>
<dbReference type="PROSITE" id="PS50213">
    <property type="entry name" value="FAS1"/>
    <property type="match status" value="2"/>
</dbReference>
<evidence type="ECO:0000256" key="1">
    <source>
        <dbReference type="SAM" id="SignalP"/>
    </source>
</evidence>
<proteinExistence type="predicted"/>
<feature type="signal peptide" evidence="1">
    <location>
        <begin position="1"/>
        <end position="22"/>
    </location>
</feature>
<keyword evidence="1" id="KW-0732">Signal</keyword>
<dbReference type="PANTHER" id="PTHR10900">
    <property type="entry name" value="PERIOSTIN-RELATED"/>
    <property type="match status" value="1"/>
</dbReference>
<feature type="domain" description="FAS1" evidence="2">
    <location>
        <begin position="37"/>
        <end position="184"/>
    </location>
</feature>
<evidence type="ECO:0000313" key="4">
    <source>
        <dbReference type="Proteomes" id="UP001500507"/>
    </source>
</evidence>
<evidence type="ECO:0000259" key="2">
    <source>
        <dbReference type="PROSITE" id="PS50213"/>
    </source>
</evidence>
<dbReference type="Proteomes" id="UP001500507">
    <property type="component" value="Unassembled WGS sequence"/>
</dbReference>
<evidence type="ECO:0000313" key="3">
    <source>
        <dbReference type="EMBL" id="GAA0872086.1"/>
    </source>
</evidence>
<dbReference type="EMBL" id="BAAAFG010000013">
    <property type="protein sequence ID" value="GAA0872086.1"/>
    <property type="molecule type" value="Genomic_DNA"/>
</dbReference>
<protein>
    <recommendedName>
        <fullName evidence="2">FAS1 domain-containing protein</fullName>
    </recommendedName>
</protein>
<organism evidence="3 4">
    <name type="scientific">Gangjinia marincola</name>
    <dbReference type="NCBI Taxonomy" id="578463"/>
    <lineage>
        <taxon>Bacteria</taxon>
        <taxon>Pseudomonadati</taxon>
        <taxon>Bacteroidota</taxon>
        <taxon>Flavobacteriia</taxon>
        <taxon>Flavobacteriales</taxon>
        <taxon>Flavobacteriaceae</taxon>
        <taxon>Gangjinia</taxon>
    </lineage>
</organism>
<dbReference type="SUPFAM" id="SSF82153">
    <property type="entry name" value="FAS1 domain"/>
    <property type="match status" value="2"/>
</dbReference>
<dbReference type="Gene3D" id="2.30.180.10">
    <property type="entry name" value="FAS1 domain"/>
    <property type="match status" value="2"/>
</dbReference>
<dbReference type="InterPro" id="IPR036378">
    <property type="entry name" value="FAS1_dom_sf"/>
</dbReference>
<dbReference type="PROSITE" id="PS51257">
    <property type="entry name" value="PROKAR_LIPOPROTEIN"/>
    <property type="match status" value="1"/>
</dbReference>
<feature type="chain" id="PRO_5046374149" description="FAS1 domain-containing protein" evidence="1">
    <location>
        <begin position="23"/>
        <end position="335"/>
    </location>
</feature>
<feature type="domain" description="FAS1" evidence="2">
    <location>
        <begin position="186"/>
        <end position="327"/>
    </location>
</feature>
<comment type="caution">
    <text evidence="3">The sequence shown here is derived from an EMBL/GenBank/DDBJ whole genome shotgun (WGS) entry which is preliminary data.</text>
</comment>
<dbReference type="InterPro" id="IPR000782">
    <property type="entry name" value="FAS1_domain"/>
</dbReference>
<dbReference type="SMART" id="SM00554">
    <property type="entry name" value="FAS1"/>
    <property type="match status" value="2"/>
</dbReference>
<dbReference type="PANTHER" id="PTHR10900:SF77">
    <property type="entry name" value="FI19380P1"/>
    <property type="match status" value="1"/>
</dbReference>
<accession>A0ABN1MG40</accession>
<sequence>MNFISKVQRIALAAMIVLGAAACSDDDDNGNVIDNELTITEIAVGDPANFSSLVAALQRVNLAATLDDEGAQYTVFAPTNAAFEAFFQADNGVSSLDDLSDEQLTAVLLNHVVSGESFEADLSPGYINTLSTVDLDGDDDDSDEVNLSLYVNTDGGVTLNGGPAVSQADVNASNGVIHVINGVIDLPTVVTFAAADPTFNTLETALQADDSFNFVTTLSGNGPFTVFAPTDDAFGLLIDELGLENGLDDVDTDDLANILSYHVVSGANVRAEDITDGQIVTTLNGNFTISLESGSPVITDFANRETNIVATNVQASNGVIHAVGRVLVPDVDLED</sequence>
<gene>
    <name evidence="3" type="ORF">GCM10009117_12330</name>
</gene>
<keyword evidence="4" id="KW-1185">Reference proteome</keyword>
<dbReference type="RefSeq" id="WP_343764921.1">
    <property type="nucleotide sequence ID" value="NZ_BAAAFG010000013.1"/>
</dbReference>
<dbReference type="Pfam" id="PF02469">
    <property type="entry name" value="Fasciclin"/>
    <property type="match status" value="2"/>
</dbReference>
<name>A0ABN1MG40_9FLAO</name>
<dbReference type="InterPro" id="IPR050904">
    <property type="entry name" value="Adhesion/Biosynth-related"/>
</dbReference>